<feature type="region of interest" description="Disordered" evidence="1">
    <location>
        <begin position="1493"/>
        <end position="1525"/>
    </location>
</feature>
<feature type="compositionally biased region" description="Basic and acidic residues" evidence="1">
    <location>
        <begin position="85"/>
        <end position="97"/>
    </location>
</feature>
<feature type="region of interest" description="Disordered" evidence="1">
    <location>
        <begin position="257"/>
        <end position="304"/>
    </location>
</feature>
<feature type="region of interest" description="Disordered" evidence="1">
    <location>
        <begin position="1376"/>
        <end position="1407"/>
    </location>
</feature>
<protein>
    <submittedName>
        <fullName evidence="2">Uncharacterized protein</fullName>
    </submittedName>
</protein>
<feature type="compositionally biased region" description="Basic and acidic residues" evidence="1">
    <location>
        <begin position="1344"/>
        <end position="1361"/>
    </location>
</feature>
<feature type="region of interest" description="Disordered" evidence="1">
    <location>
        <begin position="321"/>
        <end position="596"/>
    </location>
</feature>
<feature type="compositionally biased region" description="Basic and acidic residues" evidence="1">
    <location>
        <begin position="330"/>
        <end position="354"/>
    </location>
</feature>
<accession>A0A086K076</accession>
<organism evidence="2 3">
    <name type="scientific">Toxoplasma gondii p89</name>
    <dbReference type="NCBI Taxonomy" id="943119"/>
    <lineage>
        <taxon>Eukaryota</taxon>
        <taxon>Sar</taxon>
        <taxon>Alveolata</taxon>
        <taxon>Apicomplexa</taxon>
        <taxon>Conoidasida</taxon>
        <taxon>Coccidia</taxon>
        <taxon>Eucoccidiorida</taxon>
        <taxon>Eimeriorina</taxon>
        <taxon>Sarcocystidae</taxon>
        <taxon>Toxoplasma</taxon>
    </lineage>
</organism>
<feature type="compositionally biased region" description="Basic and acidic residues" evidence="1">
    <location>
        <begin position="568"/>
        <end position="595"/>
    </location>
</feature>
<feature type="compositionally biased region" description="Basic and acidic residues" evidence="1">
    <location>
        <begin position="273"/>
        <end position="300"/>
    </location>
</feature>
<feature type="compositionally biased region" description="Basic and acidic residues" evidence="1">
    <location>
        <begin position="542"/>
        <end position="560"/>
    </location>
</feature>
<feature type="region of interest" description="Disordered" evidence="1">
    <location>
        <begin position="1"/>
        <end position="152"/>
    </location>
</feature>
<proteinExistence type="predicted"/>
<feature type="region of interest" description="Disordered" evidence="1">
    <location>
        <begin position="199"/>
        <end position="232"/>
    </location>
</feature>
<name>A0A086K076_TOXGO</name>
<feature type="region of interest" description="Disordered" evidence="1">
    <location>
        <begin position="839"/>
        <end position="883"/>
    </location>
</feature>
<feature type="compositionally biased region" description="Low complexity" evidence="1">
    <location>
        <begin position="53"/>
        <end position="64"/>
    </location>
</feature>
<feature type="compositionally biased region" description="Basic and acidic residues" evidence="1">
    <location>
        <begin position="1512"/>
        <end position="1525"/>
    </location>
</feature>
<dbReference type="PANTHER" id="PTHR24216:SF8">
    <property type="entry name" value="PAXILLIN, ISOFORM F"/>
    <property type="match status" value="1"/>
</dbReference>
<dbReference type="EMBL" id="AEYI02001408">
    <property type="protein sequence ID" value="KFG37794.1"/>
    <property type="molecule type" value="Genomic_DNA"/>
</dbReference>
<feature type="compositionally biased region" description="Basic and acidic residues" evidence="1">
    <location>
        <begin position="124"/>
        <end position="152"/>
    </location>
</feature>
<reference evidence="2 3" key="1">
    <citation type="submission" date="2014-03" db="EMBL/GenBank/DDBJ databases">
        <authorList>
            <person name="Sibley D."/>
            <person name="Venepally P."/>
            <person name="Karamycheva S."/>
            <person name="Hadjithomas M."/>
            <person name="Khan A."/>
            <person name="Brunk B."/>
            <person name="Roos D."/>
            <person name="Caler E."/>
            <person name="Lorenzi H."/>
        </authorList>
    </citation>
    <scope>NUCLEOTIDE SEQUENCE [LARGE SCALE GENOMIC DNA]</scope>
    <source>
        <strain evidence="3">p89</strain>
    </source>
</reference>
<feature type="compositionally biased region" description="Acidic residues" evidence="1">
    <location>
        <begin position="462"/>
        <end position="471"/>
    </location>
</feature>
<comment type="caution">
    <text evidence="2">The sequence shown here is derived from an EMBL/GenBank/DDBJ whole genome shotgun (WGS) entry which is preliminary data.</text>
</comment>
<feature type="compositionally biased region" description="Low complexity" evidence="1">
    <location>
        <begin position="490"/>
        <end position="509"/>
    </location>
</feature>
<feature type="region of interest" description="Disordered" evidence="1">
    <location>
        <begin position="1328"/>
        <end position="1361"/>
    </location>
</feature>
<feature type="compositionally biased region" description="Basic and acidic residues" evidence="1">
    <location>
        <begin position="839"/>
        <end position="875"/>
    </location>
</feature>
<feature type="compositionally biased region" description="Low complexity" evidence="1">
    <location>
        <begin position="257"/>
        <end position="269"/>
    </location>
</feature>
<feature type="compositionally biased region" description="Polar residues" evidence="1">
    <location>
        <begin position="411"/>
        <end position="430"/>
    </location>
</feature>
<sequence>MSKTSRKNAKIPPSGGGKGVKRASCKREVNRVPISMRASLQREADLGRKGKASKTATAAVSSRAEPSSSRVKREAGSGRASCESRASRVSDSKEKITHSLGRNRTNAGEKWEKVGAVCAGKQGAESRRKGGPESCRKQKSDQTGKDDDETIEPHYDQWYDDYYKDELNLADETLLDVLVGVIKRHHGRHYYGDCLPASASSGTARSDAPQPETGHIAASEGEGKQAEEELNSLTSDALQVKKAWAFVAEDAALARALARGAASSAPASRKASKANDRPLPRRFPRGEEAQAKGRGEEKTQGLRTRWQCFLERRSKRLEVERFVQNEIDAVEERQGVAPEEREKPKTSRGAKEESESSSSQLGTEKRGDENPEEGGEACSADWVSQNESDSRLQKCTLDEVEAMNGVGGGEQNSSDPSASQNAAASPTLSTEARPAEPKAKIRKTDASQSASPSDPSHKETPREDDESADEALAEKLLRNLTKSPSDDESSSPSSSSSSLTSSYAPSSPETENEANSEEETGTEGPQNGETTMSAEDPATQPRSKELSKKERGVGGTEEARKLKRRKKANWEKPRKSKEARLREKEKERARERQMLESELSSKSACVGTFSTGNSQGKVQLPRAVALRSQCLYHFEGLLEAELYSKYPNGVTRRGALCSDNLRVEETFEFFLLCRFLNLFPSLINVTWSFDELVSAISSPPSVAPIPARPLTAAPEAASESMAASSMSSRADASERPSFPSFLKEFSPVVGSGPGGDAEKGEPGGVLRQILAKLFGFLGRRMTPGMSLTRMCGRYVDEKRRDGIIPSGFLWPFDYPVKVWQSCDSCGLGEKRKKRKEIAAAREEEEAEREKTGVPREKNMGKKTEDDSRKKEDKKRGTGSGSAEGDELEGVFLETVYNPFKVCEDWGRLKSIHKLRVVRLLIEHAMSESPQINKALKGLTESELEAGFKGCDEEGRLYWIVPQCGDPTVFKLYREDPRSQQIAILCEDISALESVAEALSMDETTAGMSAVLLEAHQQILVQEKQRSRELRRQKALSRQLEISNWGFVPASSRREKKAVDYTFAAYEASIEGKSSSRSSTRGGGPSCAESQRQDRSERLKARQARKEEQSAVAAIEATKKDGESEDISEAARTENDSAPATGENAASCDDVQRVEAKVAPPRARPPRQRPPKMAPGTIPSRQADGVGPHQEYSMTQQQRQQLLQQQHMMAVLHHQQQQKLLAQQQATAYQHGGAGSAVSERPSQAELPGYRQTEWMEQTRHPQRQPQVSATPQQQALEMLRQRMDLLKQSLLQRKDLTPEQRQALYQQGVAQLSADFTRMNNAFAQTRDRVHAAQASRAPSSRAPSDERSVSERIPIHESRERRLPVQNISSALSQLRGAPPRPQQAHAVATHHQLAAQHESRARAEAELHRQRVVMLHEQQQVLRAQQQQMLLLRQQHEQQQLARQRVAPPAPRQSAKNMTHVAAHLRGESGSVSVSPQTASVIHVERIVKAHSGRGESLPTASEGAGSFSRDGESERRFGGTHFSRDDWKSSRALSAVRTVDCDGRARDSTVELQAAMASVGTGQVGFSREVSARAAAPKPADSGHVL</sequence>
<feature type="compositionally biased region" description="Acidic residues" evidence="1">
    <location>
        <begin position="510"/>
        <end position="521"/>
    </location>
</feature>
<feature type="region of interest" description="Disordered" evidence="1">
    <location>
        <begin position="1069"/>
        <end position="1199"/>
    </location>
</feature>
<dbReference type="Proteomes" id="UP000028828">
    <property type="component" value="Unassembled WGS sequence"/>
</dbReference>
<evidence type="ECO:0000256" key="1">
    <source>
        <dbReference type="SAM" id="MobiDB-lite"/>
    </source>
</evidence>
<feature type="compositionally biased region" description="Basic and acidic residues" evidence="1">
    <location>
        <begin position="433"/>
        <end position="445"/>
    </location>
</feature>
<feature type="compositionally biased region" description="Low complexity" evidence="1">
    <location>
        <begin position="1332"/>
        <end position="1343"/>
    </location>
</feature>
<feature type="compositionally biased region" description="Low complexity" evidence="1">
    <location>
        <begin position="1069"/>
        <end position="1079"/>
    </location>
</feature>
<evidence type="ECO:0000313" key="3">
    <source>
        <dbReference type="Proteomes" id="UP000028828"/>
    </source>
</evidence>
<evidence type="ECO:0000313" key="2">
    <source>
        <dbReference type="EMBL" id="KFG37794.1"/>
    </source>
</evidence>
<gene>
    <name evidence="2" type="ORF">TGP89_217480</name>
</gene>
<dbReference type="PANTHER" id="PTHR24216">
    <property type="entry name" value="PAXILLIN-RELATED"/>
    <property type="match status" value="1"/>
</dbReference>
<feature type="compositionally biased region" description="Basic and acidic residues" evidence="1">
    <location>
        <begin position="1090"/>
        <end position="1108"/>
    </location>
</feature>
<dbReference type="VEuPathDB" id="ToxoDB:TGP89_217480"/>
<dbReference type="OrthoDB" id="332092at2759"/>